<keyword evidence="2" id="KW-0539">Nucleus</keyword>
<evidence type="ECO:0000256" key="1">
    <source>
        <dbReference type="ARBA" id="ARBA00004123"/>
    </source>
</evidence>
<keyword evidence="6" id="KW-1185">Reference proteome</keyword>
<evidence type="ECO:0000259" key="4">
    <source>
        <dbReference type="SMART" id="SM00906"/>
    </source>
</evidence>
<dbReference type="InterPro" id="IPR050613">
    <property type="entry name" value="Sec_Metabolite_Reg"/>
</dbReference>
<reference evidence="5 6" key="1">
    <citation type="journal article" date="2011" name="Genome Biol.">
        <title>Genome sequence of the insect pathogenic fungus Cordyceps militaris, a valued traditional Chinese medicine.</title>
        <authorList>
            <person name="Zheng P."/>
            <person name="Xia Y."/>
            <person name="Xiao G."/>
            <person name="Xiong C."/>
            <person name="Hu X."/>
            <person name="Zhang S."/>
            <person name="Zheng H."/>
            <person name="Huang Y."/>
            <person name="Zhou Y."/>
            <person name="Wang S."/>
            <person name="Zhao G.P."/>
            <person name="Liu X."/>
            <person name="St Leger R.J."/>
            <person name="Wang C."/>
        </authorList>
    </citation>
    <scope>NUCLEOTIDE SEQUENCE [LARGE SCALE GENOMIC DNA]</scope>
    <source>
        <strain evidence="5 6">CM01</strain>
    </source>
</reference>
<evidence type="ECO:0000313" key="6">
    <source>
        <dbReference type="Proteomes" id="UP000001610"/>
    </source>
</evidence>
<dbReference type="AlphaFoldDB" id="G3J746"/>
<dbReference type="GO" id="GO:0006351">
    <property type="term" value="P:DNA-templated transcription"/>
    <property type="evidence" value="ECO:0007669"/>
    <property type="project" value="InterPro"/>
</dbReference>
<feature type="domain" description="Xylanolytic transcriptional activator regulatory" evidence="4">
    <location>
        <begin position="425"/>
        <end position="499"/>
    </location>
</feature>
<accession>G3J746</accession>
<evidence type="ECO:0000256" key="2">
    <source>
        <dbReference type="ARBA" id="ARBA00023242"/>
    </source>
</evidence>
<comment type="subcellular location">
    <subcellularLocation>
        <location evidence="1">Nucleus</location>
    </subcellularLocation>
</comment>
<feature type="region of interest" description="Disordered" evidence="3">
    <location>
        <begin position="712"/>
        <end position="731"/>
    </location>
</feature>
<dbReference type="CDD" id="cd12148">
    <property type="entry name" value="fungal_TF_MHR"/>
    <property type="match status" value="1"/>
</dbReference>
<dbReference type="GO" id="GO:0008270">
    <property type="term" value="F:zinc ion binding"/>
    <property type="evidence" value="ECO:0007669"/>
    <property type="project" value="InterPro"/>
</dbReference>
<dbReference type="GO" id="GO:0000981">
    <property type="term" value="F:DNA-binding transcription factor activity, RNA polymerase II-specific"/>
    <property type="evidence" value="ECO:0007669"/>
    <property type="project" value="InterPro"/>
</dbReference>
<dbReference type="Pfam" id="PF04082">
    <property type="entry name" value="Fungal_trans"/>
    <property type="match status" value="1"/>
</dbReference>
<dbReference type="InterPro" id="IPR007219">
    <property type="entry name" value="XnlR_reg_dom"/>
</dbReference>
<proteinExistence type="predicted"/>
<dbReference type="OrthoDB" id="5431381at2759"/>
<dbReference type="GeneID" id="18162108"/>
<dbReference type="Proteomes" id="UP000001610">
    <property type="component" value="Unassembled WGS sequence"/>
</dbReference>
<dbReference type="HOGENOM" id="CLU_007426_5_1_1"/>
<evidence type="ECO:0000313" key="5">
    <source>
        <dbReference type="EMBL" id="EGX95419.1"/>
    </source>
</evidence>
<feature type="region of interest" description="Disordered" evidence="3">
    <location>
        <begin position="208"/>
        <end position="228"/>
    </location>
</feature>
<dbReference type="EMBL" id="JH126399">
    <property type="protein sequence ID" value="EGX95419.1"/>
    <property type="molecule type" value="Genomic_DNA"/>
</dbReference>
<gene>
    <name evidence="5" type="ORF">CCM_00073</name>
</gene>
<dbReference type="PANTHER" id="PTHR31001:SF74">
    <property type="entry name" value="ZN(II)2CYS6 TRANSCRIPTION FACTOR (EUROFUNG)"/>
    <property type="match status" value="1"/>
</dbReference>
<dbReference type="VEuPathDB" id="FungiDB:CCM_00073"/>
<dbReference type="CDD" id="cd00067">
    <property type="entry name" value="GAL4"/>
    <property type="match status" value="1"/>
</dbReference>
<feature type="compositionally biased region" description="Acidic residues" evidence="3">
    <location>
        <begin position="208"/>
        <end position="219"/>
    </location>
</feature>
<dbReference type="KEGG" id="cmt:CCM_00073"/>
<dbReference type="RefSeq" id="XP_006665296.1">
    <property type="nucleotide sequence ID" value="XM_006665233.1"/>
</dbReference>
<dbReference type="OMA" id="HEFLMST"/>
<evidence type="ECO:0000256" key="3">
    <source>
        <dbReference type="SAM" id="MobiDB-lite"/>
    </source>
</evidence>
<dbReference type="InParanoid" id="G3J746"/>
<sequence length="818" mass="89331">MSPELLKNRDPVLGGSKHGRRDYLICKTMSTDTEKERAARRRRDKAQLSCNLCRKRKQPCWNCSSRGLASSCAFPENSDVTPAPADAVAAAAKATSFQERINHLEGLVVQLLQQDSNRPDSTSPPQLCAKCTAPLGQAGRAEPHRPPATAETPVTVASPVRASSHPLDVGKLQIDSVKSAYVSSPHWSAVLNGLSALKSFCPAADNDGFDDDNDDDADDNFFPGDQSDNQYYKRDLDSYESPTQVPGAPPGKRRFQLLFGGHRPQSLQDILQALPSRDVVDRLVLLYFNNMMLPYANVASALVAVIHSGNFLTQYEKFWTSPYETPILWIAMLFGIMSVASQTEAAWALYAYGPPTTASRSPPTTLQPSQPLSSPFPLQTPPYVDQVVACLILGEYTKGGAYAIEALLHYQFIEATSSADGHADAWLLSGIVTRLAYRMGYHRDPSHFPSISAFQGETRRRLWITVHAMDTMMSAQMGLPRLIKAGSSDVRLPRNLHDADFEPNCATLPPERPWTDLTPTLHLIAKHRLFTVIGVITDMNMSVGPECPAPTIAREKELTKLIQDTYDQLPDKCKFHSMLGCIADKAADIIHRIGASALLQKGLIAIHWHRMMASDALEEAEQLRDASDADRAHIQQSYITCIHAALKVLGFHSIVETESRPGGGLFPQRIQASSVIKHEFLMSTVLLCRHLYRVAAGPFGSPLLEAALESSSSSRGGARSGGDEAGSAAALPEPQTVEAALRRSHSIWQRGGAVSSEARRISSILDALFRKLAAESPLSGEPVVTSASPFDGIDPGLALLDEFGLLHHLQDMNNCFDM</sequence>
<dbReference type="GO" id="GO:0003677">
    <property type="term" value="F:DNA binding"/>
    <property type="evidence" value="ECO:0007669"/>
    <property type="project" value="InterPro"/>
</dbReference>
<dbReference type="PANTHER" id="PTHR31001">
    <property type="entry name" value="UNCHARACTERIZED TRANSCRIPTIONAL REGULATORY PROTEIN"/>
    <property type="match status" value="1"/>
</dbReference>
<dbReference type="InterPro" id="IPR001138">
    <property type="entry name" value="Zn2Cys6_DnaBD"/>
</dbReference>
<protein>
    <submittedName>
        <fullName evidence="5">Fungal specific transcription factor</fullName>
    </submittedName>
</protein>
<name>G3J746_CORMM</name>
<dbReference type="GO" id="GO:0005634">
    <property type="term" value="C:nucleus"/>
    <property type="evidence" value="ECO:0007669"/>
    <property type="project" value="UniProtKB-SubCell"/>
</dbReference>
<organism evidence="5 6">
    <name type="scientific">Cordyceps militaris (strain CM01)</name>
    <name type="common">Caterpillar fungus</name>
    <dbReference type="NCBI Taxonomy" id="983644"/>
    <lineage>
        <taxon>Eukaryota</taxon>
        <taxon>Fungi</taxon>
        <taxon>Dikarya</taxon>
        <taxon>Ascomycota</taxon>
        <taxon>Pezizomycotina</taxon>
        <taxon>Sordariomycetes</taxon>
        <taxon>Hypocreomycetidae</taxon>
        <taxon>Hypocreales</taxon>
        <taxon>Cordycipitaceae</taxon>
        <taxon>Cordyceps</taxon>
    </lineage>
</organism>
<dbReference type="SMART" id="SM00906">
    <property type="entry name" value="Fungal_trans"/>
    <property type="match status" value="1"/>
</dbReference>
<dbReference type="eggNOG" id="ENOG502SHVI">
    <property type="taxonomic scope" value="Eukaryota"/>
</dbReference>